<comment type="caution">
    <text evidence="1">The sequence shown here is derived from an EMBL/GenBank/DDBJ whole genome shotgun (WGS) entry which is preliminary data.</text>
</comment>
<name>A0ABT9J3Z4_9BACL</name>
<evidence type="ECO:0000313" key="1">
    <source>
        <dbReference type="EMBL" id="MDP5276288.1"/>
    </source>
</evidence>
<dbReference type="EMBL" id="JAVAMP010000013">
    <property type="protein sequence ID" value="MDP5276288.1"/>
    <property type="molecule type" value="Genomic_DNA"/>
</dbReference>
<accession>A0ABT9J3Z4</accession>
<proteinExistence type="predicted"/>
<reference evidence="1 2" key="1">
    <citation type="submission" date="2023-08" db="EMBL/GenBank/DDBJ databases">
        <authorList>
            <person name="Park J.-S."/>
        </authorList>
    </citation>
    <scope>NUCLEOTIDE SEQUENCE [LARGE SCALE GENOMIC DNA]</scope>
    <source>
        <strain evidence="1 2">2205SS18-9</strain>
    </source>
</reference>
<gene>
    <name evidence="1" type="ORF">Q5Y73_19505</name>
</gene>
<keyword evidence="2" id="KW-1185">Reference proteome</keyword>
<organism evidence="1 2">
    <name type="scientific">Chengkuizengella axinellae</name>
    <dbReference type="NCBI Taxonomy" id="3064388"/>
    <lineage>
        <taxon>Bacteria</taxon>
        <taxon>Bacillati</taxon>
        <taxon>Bacillota</taxon>
        <taxon>Bacilli</taxon>
        <taxon>Bacillales</taxon>
        <taxon>Paenibacillaceae</taxon>
        <taxon>Chengkuizengella</taxon>
    </lineage>
</organism>
<evidence type="ECO:0000313" key="2">
    <source>
        <dbReference type="Proteomes" id="UP001231941"/>
    </source>
</evidence>
<dbReference type="RefSeq" id="WP_305993598.1">
    <property type="nucleotide sequence ID" value="NZ_JAVAMP010000013.1"/>
</dbReference>
<dbReference type="Proteomes" id="UP001231941">
    <property type="component" value="Unassembled WGS sequence"/>
</dbReference>
<sequence length="64" mass="7870">MLFNDYELEMLTKMKQKEMQKAVQENRINYKSFLQANRIILNFKNKLFRKIEEEKLTTCCKYEA</sequence>
<protein>
    <submittedName>
        <fullName evidence="1">Uncharacterized protein</fullName>
    </submittedName>
</protein>